<dbReference type="EMBL" id="GISG01066003">
    <property type="protein sequence ID" value="MBA4628419.1"/>
    <property type="molecule type" value="Transcribed_RNA"/>
</dbReference>
<feature type="region of interest" description="Disordered" evidence="1">
    <location>
        <begin position="130"/>
        <end position="189"/>
    </location>
</feature>
<name>A0A7C8YWN2_OPUST</name>
<organism evidence="2">
    <name type="scientific">Opuntia streptacantha</name>
    <name type="common">Prickly pear cactus</name>
    <name type="synonym">Opuntia cardona</name>
    <dbReference type="NCBI Taxonomy" id="393608"/>
    <lineage>
        <taxon>Eukaryota</taxon>
        <taxon>Viridiplantae</taxon>
        <taxon>Streptophyta</taxon>
        <taxon>Embryophyta</taxon>
        <taxon>Tracheophyta</taxon>
        <taxon>Spermatophyta</taxon>
        <taxon>Magnoliopsida</taxon>
        <taxon>eudicotyledons</taxon>
        <taxon>Gunneridae</taxon>
        <taxon>Pentapetalae</taxon>
        <taxon>Caryophyllales</taxon>
        <taxon>Cactineae</taxon>
        <taxon>Cactaceae</taxon>
        <taxon>Opuntioideae</taxon>
        <taxon>Opuntia</taxon>
    </lineage>
</organism>
<protein>
    <submittedName>
        <fullName evidence="2">Uncharacterized protein</fullName>
    </submittedName>
</protein>
<sequence length="211" mass="22569">MLNTAPERRLIGVSHILFCNHSIERISGVIAPIIQVISSEMLTACREHQPCSTIFFQHSPLSISISNYNAVSLILALKPLDILNCISRSHKGVLPGGLLASSPSRVPENIDIGCPESQPSLPRIVHSPGLNGNSRCDPEPQAPVERSSGVEHLGKHGGRFDGAIEGNSGAIGGDSMERFGPPLVGRNAQPGYAGEVVAEELDLLRECKERD</sequence>
<accession>A0A7C8YWN2</accession>
<evidence type="ECO:0000313" key="2">
    <source>
        <dbReference type="EMBL" id="MBA4628419.1"/>
    </source>
</evidence>
<evidence type="ECO:0000256" key="1">
    <source>
        <dbReference type="SAM" id="MobiDB-lite"/>
    </source>
</evidence>
<dbReference type="AlphaFoldDB" id="A0A7C8YWN2"/>
<reference evidence="2" key="2">
    <citation type="submission" date="2020-07" db="EMBL/GenBank/DDBJ databases">
        <authorList>
            <person name="Vera ALvarez R."/>
            <person name="Arias-Moreno D.M."/>
            <person name="Jimenez-Jacinto V."/>
            <person name="Jimenez-Bremont J.F."/>
            <person name="Swaminathan K."/>
            <person name="Moose S.P."/>
            <person name="Guerrero-Gonzalez M.L."/>
            <person name="Marino-Ramirez L."/>
            <person name="Landsman D."/>
            <person name="Rodriguez-Kessler M."/>
            <person name="Delgado-Sanchez P."/>
        </authorList>
    </citation>
    <scope>NUCLEOTIDE SEQUENCE</scope>
    <source>
        <tissue evidence="2">Cladode</tissue>
    </source>
</reference>
<reference evidence="2" key="1">
    <citation type="journal article" date="2013" name="J. Plant Res.">
        <title>Effect of fungi and light on seed germination of three Opuntia species from semiarid lands of central Mexico.</title>
        <authorList>
            <person name="Delgado-Sanchez P."/>
            <person name="Jimenez-Bremont J.F."/>
            <person name="Guerrero-Gonzalez Mde L."/>
            <person name="Flores J."/>
        </authorList>
    </citation>
    <scope>NUCLEOTIDE SEQUENCE</scope>
    <source>
        <tissue evidence="2">Cladode</tissue>
    </source>
</reference>
<proteinExistence type="predicted"/>